<dbReference type="InterPro" id="IPR027417">
    <property type="entry name" value="P-loop_NTPase"/>
</dbReference>
<protein>
    <submittedName>
        <fullName evidence="1">AAA family ATPase</fullName>
    </submittedName>
</protein>
<evidence type="ECO:0000313" key="2">
    <source>
        <dbReference type="Proteomes" id="UP000542695"/>
    </source>
</evidence>
<reference evidence="1 2" key="1">
    <citation type="submission" date="2020-04" db="EMBL/GenBank/DDBJ databases">
        <title>Molecular characterization of pseudomonads from Agaricus bisporus reveal novel blotch 2 pathogens in Western Europe.</title>
        <authorList>
            <person name="Taparia T."/>
            <person name="Krijger M."/>
            <person name="Haynes E."/>
            <person name="Elpinstone J.G."/>
            <person name="Noble R."/>
            <person name="Van Der Wolf J."/>
        </authorList>
    </citation>
    <scope>NUCLEOTIDE SEQUENCE [LARGE SCALE GENOMIC DNA]</scope>
    <source>
        <strain evidence="1 2">P7765</strain>
    </source>
</reference>
<dbReference type="EMBL" id="JACARV010000080">
    <property type="protein sequence ID" value="NWC83165.1"/>
    <property type="molecule type" value="Genomic_DNA"/>
</dbReference>
<proteinExistence type="predicted"/>
<accession>A0A7Y8D3D0</accession>
<dbReference type="AlphaFoldDB" id="A0A7Y8D3D0"/>
<comment type="caution">
    <text evidence="1">The sequence shown here is derived from an EMBL/GenBank/DDBJ whole genome shotgun (WGS) entry which is preliminary data.</text>
</comment>
<organism evidence="1 2">
    <name type="scientific">Pseudomonas putida</name>
    <name type="common">Arthrobacter siderocapsulatus</name>
    <dbReference type="NCBI Taxonomy" id="303"/>
    <lineage>
        <taxon>Bacteria</taxon>
        <taxon>Pseudomonadati</taxon>
        <taxon>Pseudomonadota</taxon>
        <taxon>Gammaproteobacteria</taxon>
        <taxon>Pseudomonadales</taxon>
        <taxon>Pseudomonadaceae</taxon>
        <taxon>Pseudomonas</taxon>
    </lineage>
</organism>
<sequence length="642" mass="71354">MNKTVLYLPLLQSQADALKDMNAPVADLLSQWGIPQVASVVVIQNLPALRGQPKIESKIENGLADMIAVATDLEKRSTPGQFATVVAGKFKLGSFEQGLALLQNLGVRFLGEEALEAQDFLTEEGVWDRTFFERYSSSIEQVKYEIQTDSSTFMLTNQQARVFRVLQAEPDESIHVEGRAGTGKTHLITRLVESLGSCKPLLLAFTAVQLAALMERLGAVNSSLKGMTFGDLAKHMLETDPKYRRPGKRGFARHQVSPREVAARLGFQPIGKFNPGQVASICAQAVASFCQSTDQEVIARHIPKRIFLGAVDQGVLLHYANELWRQTIEPTDPHYDLPVRIYHRIKHMTMAREPFIDGGFTHIIVDEAHDLPRPLANFLDRCSQPIITLGDVCQKLDGYYFDRAGSIRKQEINCSVRAGRQIENVINPLIEKHPVLHVGAIEGNASFDTKVTYYDKPEIPTGKVTILVDSEWGLFEWFQRLGHAGESFSLLPGAVSSFKLFITECIALYHIGTRPTHSALYRFPSWGALQAEMVNNASFQRIERMLGQSYQLEDFEKSLERLDVSGDASLKLGRVMDARNSEIDCVMLAPDLLGDIHSGDRVGASMAFAALYTGGTRARYSLIVPGYLRDWATDVSRIVTLS</sequence>
<dbReference type="RefSeq" id="WP_177011060.1">
    <property type="nucleotide sequence ID" value="NZ_JACARV010000080.1"/>
</dbReference>
<dbReference type="Gene3D" id="3.40.50.300">
    <property type="entry name" value="P-loop containing nucleotide triphosphate hydrolases"/>
    <property type="match status" value="1"/>
</dbReference>
<evidence type="ECO:0000313" key="1">
    <source>
        <dbReference type="EMBL" id="NWC83165.1"/>
    </source>
</evidence>
<gene>
    <name evidence="1" type="ORF">HX798_23160</name>
</gene>
<name>A0A7Y8D3D0_PSEPU</name>
<dbReference type="Proteomes" id="UP000542695">
    <property type="component" value="Unassembled WGS sequence"/>
</dbReference>
<dbReference type="SUPFAM" id="SSF52540">
    <property type="entry name" value="P-loop containing nucleoside triphosphate hydrolases"/>
    <property type="match status" value="1"/>
</dbReference>